<evidence type="ECO:0000313" key="2">
    <source>
        <dbReference type="EMBL" id="KAK1353726.1"/>
    </source>
</evidence>
<reference evidence="2" key="1">
    <citation type="submission" date="2023-02" db="EMBL/GenBank/DDBJ databases">
        <title>Genome of toxic invasive species Heracleum sosnowskyi carries increased number of genes despite the absence of recent whole-genome duplications.</title>
        <authorList>
            <person name="Schelkunov M."/>
            <person name="Shtratnikova V."/>
            <person name="Makarenko M."/>
            <person name="Klepikova A."/>
            <person name="Omelchenko D."/>
            <person name="Novikova G."/>
            <person name="Obukhova E."/>
            <person name="Bogdanov V."/>
            <person name="Penin A."/>
            <person name="Logacheva M."/>
        </authorList>
    </citation>
    <scope>NUCLEOTIDE SEQUENCE</scope>
    <source>
        <strain evidence="2">Hsosn_3</strain>
        <tissue evidence="2">Leaf</tissue>
    </source>
</reference>
<organism evidence="2 3">
    <name type="scientific">Heracleum sosnowskyi</name>
    <dbReference type="NCBI Taxonomy" id="360622"/>
    <lineage>
        <taxon>Eukaryota</taxon>
        <taxon>Viridiplantae</taxon>
        <taxon>Streptophyta</taxon>
        <taxon>Embryophyta</taxon>
        <taxon>Tracheophyta</taxon>
        <taxon>Spermatophyta</taxon>
        <taxon>Magnoliopsida</taxon>
        <taxon>eudicotyledons</taxon>
        <taxon>Gunneridae</taxon>
        <taxon>Pentapetalae</taxon>
        <taxon>asterids</taxon>
        <taxon>campanulids</taxon>
        <taxon>Apiales</taxon>
        <taxon>Apiaceae</taxon>
        <taxon>Apioideae</taxon>
        <taxon>apioid superclade</taxon>
        <taxon>Tordylieae</taxon>
        <taxon>Tordyliinae</taxon>
        <taxon>Heracleum</taxon>
    </lineage>
</organism>
<comment type="caution">
    <text evidence="2">The sequence shown here is derived from an EMBL/GenBank/DDBJ whole genome shotgun (WGS) entry which is preliminary data.</text>
</comment>
<proteinExistence type="predicted"/>
<dbReference type="PANTHER" id="PTHR34570:SF20">
    <property type="entry name" value="MYB-CC TYPE TRANSCRIPTION FACTOR LHEQLE-CONTAINING DOMAIN-CONTAINING PROTEIN"/>
    <property type="match status" value="1"/>
</dbReference>
<feature type="region of interest" description="Disordered" evidence="1">
    <location>
        <begin position="59"/>
        <end position="83"/>
    </location>
</feature>
<feature type="compositionally biased region" description="Polar residues" evidence="1">
    <location>
        <begin position="62"/>
        <end position="80"/>
    </location>
</feature>
<keyword evidence="3" id="KW-1185">Reference proteome</keyword>
<protein>
    <submittedName>
        <fullName evidence="2">Chlorophyll a/b-binding family protein</fullName>
    </submittedName>
</protein>
<evidence type="ECO:0000313" key="3">
    <source>
        <dbReference type="Proteomes" id="UP001237642"/>
    </source>
</evidence>
<accession>A0AAD8GTD9</accession>
<sequence>MTGQRGEKLSGTSSIALLQERFRQLQKMREKREEKEHHRLIYPEPEHTCTTMPALVPFEHANINSQKDSSFPSKTPQQESPPLHLGLELRNKHTNLQSFNNSTSSDLWSNNATFPASTTPISPSYNYEKWDVDTSLHL</sequence>
<name>A0AAD8GTD9_9APIA</name>
<dbReference type="EMBL" id="JAUIZM010000012">
    <property type="protein sequence ID" value="KAK1353726.1"/>
    <property type="molecule type" value="Genomic_DNA"/>
</dbReference>
<reference evidence="2" key="2">
    <citation type="submission" date="2023-05" db="EMBL/GenBank/DDBJ databases">
        <authorList>
            <person name="Schelkunov M.I."/>
        </authorList>
    </citation>
    <scope>NUCLEOTIDE SEQUENCE</scope>
    <source>
        <strain evidence="2">Hsosn_3</strain>
        <tissue evidence="2">Leaf</tissue>
    </source>
</reference>
<dbReference type="PANTHER" id="PTHR34570">
    <property type="entry name" value="OS03G0593100 PROTEIN"/>
    <property type="match status" value="1"/>
</dbReference>
<dbReference type="Proteomes" id="UP001237642">
    <property type="component" value="Unassembled WGS sequence"/>
</dbReference>
<evidence type="ECO:0000256" key="1">
    <source>
        <dbReference type="SAM" id="MobiDB-lite"/>
    </source>
</evidence>
<gene>
    <name evidence="2" type="ORF">POM88_052091</name>
</gene>
<dbReference type="AlphaFoldDB" id="A0AAD8GTD9"/>